<name>A0A8C8WY90_PANLE</name>
<proteinExistence type="predicted"/>
<reference evidence="3" key="1">
    <citation type="journal article" date="2019" name="bioRxiv">
        <title>Long live the king: chromosome-level assembly of the lion (Panthera leo) using linked-read, Hi-C, and long read data.</title>
        <authorList>
            <person name="Armstrong E.E."/>
            <person name="Taylor R.W."/>
            <person name="Miller D.E."/>
            <person name="Kaelin C."/>
            <person name="Barsh G."/>
            <person name="Hadly E.A."/>
            <person name="Petrov D."/>
        </authorList>
    </citation>
    <scope>NUCLEOTIDE SEQUENCE [LARGE SCALE GENOMIC DNA]</scope>
</reference>
<dbReference type="Ensembl" id="ENSPLOT00000011129.1">
    <property type="protein sequence ID" value="ENSPLOP00000010045.1"/>
    <property type="gene ID" value="ENSPLOG00000007407.1"/>
</dbReference>
<keyword evidence="4" id="KW-1185">Reference proteome</keyword>
<evidence type="ECO:0000313" key="4">
    <source>
        <dbReference type="Proteomes" id="UP000694399"/>
    </source>
</evidence>
<feature type="domain" description="Reverse transcriptase" evidence="2">
    <location>
        <begin position="1"/>
        <end position="203"/>
    </location>
</feature>
<dbReference type="CDD" id="cd01650">
    <property type="entry name" value="RT_nLTR_like"/>
    <property type="match status" value="1"/>
</dbReference>
<dbReference type="Proteomes" id="UP000694399">
    <property type="component" value="Chromosome C2"/>
</dbReference>
<reference evidence="3" key="2">
    <citation type="submission" date="2025-08" db="UniProtKB">
        <authorList>
            <consortium name="Ensembl"/>
        </authorList>
    </citation>
    <scope>IDENTIFICATION</scope>
</reference>
<dbReference type="EC" id="2.7.7.49" evidence="1"/>
<dbReference type="SUPFAM" id="SSF56672">
    <property type="entry name" value="DNA/RNA polymerases"/>
    <property type="match status" value="1"/>
</dbReference>
<dbReference type="GeneTree" id="ENSGT01150000286964"/>
<dbReference type="AlphaFoldDB" id="A0A8C8WY90"/>
<dbReference type="GO" id="GO:0003964">
    <property type="term" value="F:RNA-directed DNA polymerase activity"/>
    <property type="evidence" value="ECO:0007669"/>
    <property type="project" value="UniProtKB-EC"/>
</dbReference>
<evidence type="ECO:0000256" key="1">
    <source>
        <dbReference type="ARBA" id="ARBA00012493"/>
    </source>
</evidence>
<protein>
    <recommendedName>
        <fullName evidence="1">RNA-directed DNA polymerase</fullName>
        <ecNumber evidence="1">2.7.7.49</ecNumber>
    </recommendedName>
</protein>
<dbReference type="PANTHER" id="PTHR19446">
    <property type="entry name" value="REVERSE TRANSCRIPTASES"/>
    <property type="match status" value="1"/>
</dbReference>
<organism evidence="3 4">
    <name type="scientific">Panthera leo</name>
    <name type="common">Lion</name>
    <dbReference type="NCBI Taxonomy" id="9689"/>
    <lineage>
        <taxon>Eukaryota</taxon>
        <taxon>Metazoa</taxon>
        <taxon>Chordata</taxon>
        <taxon>Craniata</taxon>
        <taxon>Vertebrata</taxon>
        <taxon>Euteleostomi</taxon>
        <taxon>Mammalia</taxon>
        <taxon>Eutheria</taxon>
        <taxon>Laurasiatheria</taxon>
        <taxon>Carnivora</taxon>
        <taxon>Feliformia</taxon>
        <taxon>Felidae</taxon>
        <taxon>Pantherinae</taxon>
        <taxon>Panthera</taxon>
    </lineage>
</organism>
<dbReference type="Pfam" id="PF00078">
    <property type="entry name" value="RVT_1"/>
    <property type="match status" value="1"/>
</dbReference>
<dbReference type="PROSITE" id="PS50878">
    <property type="entry name" value="RT_POL"/>
    <property type="match status" value="1"/>
</dbReference>
<dbReference type="InterPro" id="IPR043502">
    <property type="entry name" value="DNA/RNA_pol_sf"/>
</dbReference>
<dbReference type="InterPro" id="IPR000477">
    <property type="entry name" value="RT_dom"/>
</dbReference>
<evidence type="ECO:0000313" key="3">
    <source>
        <dbReference type="Ensembl" id="ENSPLOP00000010045.1"/>
    </source>
</evidence>
<evidence type="ECO:0000259" key="2">
    <source>
        <dbReference type="PROSITE" id="PS50878"/>
    </source>
</evidence>
<dbReference type="OMA" id="MENPRDS"/>
<sequence length="663" mass="77726">MQGWFNIRKSINVIHHINKKKEKNHMILSINAEKAFDKIQHPFLIKTLEKVGIEGTYLNIIKAIYEKPTANIILNGEKLRAFSLRSGTRQGCPLSPLLFNIVLEVLASAIRQQKEIKGIQIGKDEVKLSLFADDILYMENPRDSTKSLLELIHEFSKVAGYKINVQKSVAFLYTNNEATERQIKKLIPFTIAPRSIKYLGINLTKDVKDLYAENYRKLMKVIEEDIKKWKDIPCSWIGRINIVKMSILPKALYTFNAIPIKIAPAFFSKLEQAILKFIWNHKRPRIAKVILKKKTKAGGITIPDFSLYYKAVIIKTAWYWHKNRHIDQWNRIETPELDPQTYGQLIFDKAGKNIQWKKDSLFNKWCWDNWTATCRRLKLDHFLTPFTKINSKWIKDLNVRQETIKTLEEKAGKDLSDLSRSNLLLGTSPKARELKAKVNYWDLMKIKSFCTAKETTNKTKRQPTEWEKIFANDTSDKGLVSKIYKELIKLHTRKTNNPVKKWAENMNRHFSKEDIRMANRHMKRCSTSLLIREIQIKTTLRYHLTPVRVAKMKKSGDYRCWRGCGETGTLLHCWWECKLVQPLWKAVWRFLRKLKIDLPYDPAIALLGIYPRDTGVLMHRGTCTPMFIAALSTIAKLWKEPKCPSTDEWIKKLWFIYTMEYYV</sequence>
<accession>A0A8C8WY90</accession>
<reference evidence="3" key="3">
    <citation type="submission" date="2025-09" db="UniProtKB">
        <authorList>
            <consortium name="Ensembl"/>
        </authorList>
    </citation>
    <scope>IDENTIFICATION</scope>
</reference>